<dbReference type="Pfam" id="PF05066">
    <property type="entry name" value="HARE-HTH"/>
    <property type="match status" value="1"/>
</dbReference>
<dbReference type="EMBL" id="DVOR01000129">
    <property type="protein sequence ID" value="HIV09272.1"/>
    <property type="molecule type" value="Genomic_DNA"/>
</dbReference>
<name>A0A9D1NMD0_9BACT</name>
<protein>
    <submittedName>
        <fullName evidence="4">Winged helix-turn-helix domain-containing protein</fullName>
    </submittedName>
</protein>
<evidence type="ECO:0000313" key="4">
    <source>
        <dbReference type="EMBL" id="HIV09272.1"/>
    </source>
</evidence>
<evidence type="ECO:0000259" key="3">
    <source>
        <dbReference type="PROSITE" id="PS51913"/>
    </source>
</evidence>
<organism evidence="4 5">
    <name type="scientific">Candidatus Spyradenecus faecavium</name>
    <dbReference type="NCBI Taxonomy" id="2840947"/>
    <lineage>
        <taxon>Bacteria</taxon>
        <taxon>Pseudomonadati</taxon>
        <taxon>Lentisphaerota</taxon>
        <taxon>Lentisphaeria</taxon>
        <taxon>Lentisphaerales</taxon>
        <taxon>Lentisphaeraceae</taxon>
        <taxon>Lentisphaeraceae incertae sedis</taxon>
        <taxon>Candidatus Spyradenecus</taxon>
    </lineage>
</organism>
<feature type="region of interest" description="Disordered" evidence="2">
    <location>
        <begin position="49"/>
        <end position="71"/>
    </location>
</feature>
<sequence>MDNQTINNGERVTVRVGRNILVAEVVEALNETTLKVRNPASGKEFLTSRARLVPSEPTAPTEPSEQLEPRGPTAVALPKMSLATIAYTVLEAEQRALSVTEILALAERHGLFEPSDWGKTPGQTLYSLFVREVKTKTAPRIRKEAQRGKWALA</sequence>
<accession>A0A9D1NMD0</accession>
<feature type="domain" description="HTH HARE-type" evidence="3">
    <location>
        <begin position="80"/>
        <end position="153"/>
    </location>
</feature>
<feature type="compositionally biased region" description="Low complexity" evidence="2">
    <location>
        <begin position="54"/>
        <end position="64"/>
    </location>
</feature>
<comment type="caution">
    <text evidence="4">The sequence shown here is derived from an EMBL/GenBank/DDBJ whole genome shotgun (WGS) entry which is preliminary data.</text>
</comment>
<reference evidence="4" key="1">
    <citation type="submission" date="2020-10" db="EMBL/GenBank/DDBJ databases">
        <authorList>
            <person name="Gilroy R."/>
        </authorList>
    </citation>
    <scope>NUCLEOTIDE SEQUENCE</scope>
    <source>
        <strain evidence="4">35461</strain>
    </source>
</reference>
<evidence type="ECO:0000256" key="2">
    <source>
        <dbReference type="SAM" id="MobiDB-lite"/>
    </source>
</evidence>
<evidence type="ECO:0000256" key="1">
    <source>
        <dbReference type="ARBA" id="ARBA00023163"/>
    </source>
</evidence>
<dbReference type="Proteomes" id="UP000886845">
    <property type="component" value="Unassembled WGS sequence"/>
</dbReference>
<evidence type="ECO:0000313" key="5">
    <source>
        <dbReference type="Proteomes" id="UP000886845"/>
    </source>
</evidence>
<dbReference type="AlphaFoldDB" id="A0A9D1NMD0"/>
<keyword evidence="1" id="KW-0804">Transcription</keyword>
<dbReference type="PROSITE" id="PS51913">
    <property type="entry name" value="HTH_HARE"/>
    <property type="match status" value="1"/>
</dbReference>
<gene>
    <name evidence="4" type="ORF">IAC79_04070</name>
</gene>
<proteinExistence type="predicted"/>
<reference evidence="4" key="2">
    <citation type="journal article" date="2021" name="PeerJ">
        <title>Extensive microbial diversity within the chicken gut microbiome revealed by metagenomics and culture.</title>
        <authorList>
            <person name="Gilroy R."/>
            <person name="Ravi A."/>
            <person name="Getino M."/>
            <person name="Pursley I."/>
            <person name="Horton D.L."/>
            <person name="Alikhan N.F."/>
            <person name="Baker D."/>
            <person name="Gharbi K."/>
            <person name="Hall N."/>
            <person name="Watson M."/>
            <person name="Adriaenssens E.M."/>
            <person name="Foster-Nyarko E."/>
            <person name="Jarju S."/>
            <person name="Secka A."/>
            <person name="Antonio M."/>
            <person name="Oren A."/>
            <person name="Chaudhuri R.R."/>
            <person name="La Ragione R."/>
            <person name="Hildebrand F."/>
            <person name="Pallen M.J."/>
        </authorList>
    </citation>
    <scope>NUCLEOTIDE SEQUENCE</scope>
    <source>
        <strain evidence="4">35461</strain>
    </source>
</reference>
<dbReference type="GO" id="GO:0006355">
    <property type="term" value="P:regulation of DNA-templated transcription"/>
    <property type="evidence" value="ECO:0007669"/>
    <property type="project" value="InterPro"/>
</dbReference>
<dbReference type="InterPro" id="IPR007759">
    <property type="entry name" value="Asxl_HARE-HTH"/>
</dbReference>